<dbReference type="Proteomes" id="UP000050761">
    <property type="component" value="Unassembled WGS sequence"/>
</dbReference>
<protein>
    <submittedName>
        <fullName evidence="3">Transposase</fullName>
    </submittedName>
</protein>
<dbReference type="WBParaSite" id="HPBE_0000752101-mRNA-1">
    <property type="protein sequence ID" value="HPBE_0000752101-mRNA-1"/>
    <property type="gene ID" value="HPBE_0000752101"/>
</dbReference>
<reference evidence="3" key="1">
    <citation type="submission" date="2019-09" db="UniProtKB">
        <authorList>
            <consortium name="WormBaseParasite"/>
        </authorList>
    </citation>
    <scope>IDENTIFICATION</scope>
</reference>
<evidence type="ECO:0000313" key="2">
    <source>
        <dbReference type="Proteomes" id="UP000050761"/>
    </source>
</evidence>
<name>A0A183FK85_HELPZ</name>
<dbReference type="Gene3D" id="1.10.10.10">
    <property type="entry name" value="Winged helix-like DNA-binding domain superfamily/Winged helix DNA-binding domain"/>
    <property type="match status" value="1"/>
</dbReference>
<dbReference type="GO" id="GO:0003676">
    <property type="term" value="F:nucleic acid binding"/>
    <property type="evidence" value="ECO:0007669"/>
    <property type="project" value="InterPro"/>
</dbReference>
<dbReference type="AlphaFoldDB" id="A0A183FK85"/>
<keyword evidence="2" id="KW-1185">Reference proteome</keyword>
<organism evidence="2 3">
    <name type="scientific">Heligmosomoides polygyrus</name>
    <name type="common">Parasitic roundworm</name>
    <dbReference type="NCBI Taxonomy" id="6339"/>
    <lineage>
        <taxon>Eukaryota</taxon>
        <taxon>Metazoa</taxon>
        <taxon>Ecdysozoa</taxon>
        <taxon>Nematoda</taxon>
        <taxon>Chromadorea</taxon>
        <taxon>Rhabditida</taxon>
        <taxon>Rhabditina</taxon>
        <taxon>Rhabditomorpha</taxon>
        <taxon>Strongyloidea</taxon>
        <taxon>Heligmosomidae</taxon>
        <taxon>Heligmosomoides</taxon>
    </lineage>
</organism>
<dbReference type="InterPro" id="IPR036388">
    <property type="entry name" value="WH-like_DNA-bd_sf"/>
</dbReference>
<dbReference type="Gene3D" id="3.30.420.10">
    <property type="entry name" value="Ribonuclease H-like superfamily/Ribonuclease H"/>
    <property type="match status" value="1"/>
</dbReference>
<proteinExistence type="predicted"/>
<sequence length="99" mass="11252">LRQLVGSNPRRTTRELARDLGAHYVTIARHLHNWRSAEVATQLLSCKRTDDSRLKSIITGDEKCCLYSIKTSRHWVDKGDQPEPQPKKGPHPSKIIPSV</sequence>
<evidence type="ECO:0000313" key="3">
    <source>
        <dbReference type="WBParaSite" id="HPBE_0000752101-mRNA-1"/>
    </source>
</evidence>
<dbReference type="InterPro" id="IPR036397">
    <property type="entry name" value="RNaseH_sf"/>
</dbReference>
<accession>A0A183FK85</accession>
<evidence type="ECO:0000256" key="1">
    <source>
        <dbReference type="SAM" id="MobiDB-lite"/>
    </source>
</evidence>
<feature type="region of interest" description="Disordered" evidence="1">
    <location>
        <begin position="76"/>
        <end position="99"/>
    </location>
</feature>